<accession>A0AC61TPU3</accession>
<keyword evidence="2" id="KW-1185">Reference proteome</keyword>
<evidence type="ECO:0000313" key="2">
    <source>
        <dbReference type="Proteomes" id="UP000827631"/>
    </source>
</evidence>
<proteinExistence type="predicted"/>
<keyword evidence="1" id="KW-0255">Endonuclease</keyword>
<evidence type="ECO:0000313" key="1">
    <source>
        <dbReference type="EMBL" id="UGO52592.1"/>
    </source>
</evidence>
<name>A0AC61TPU3_9CAUD</name>
<gene>
    <name evidence="1" type="ORF">OPT817_31</name>
</gene>
<sequence>MNFNSILRYESGKLFWTIKPSAKVFVGDEAGSINDEGYIKVMYRRKSYPAHHIVWVMHNGEIPDGYEIDHENHIRSDNRIENLRLVTRLDNMKNKSAYSNNKSGVVGVSWSKRKNKWVSQIQHKGKKKMLYEGSSFEYAVAARKAAEAVLKFHANHGER</sequence>
<keyword evidence="1" id="KW-0540">Nuclease</keyword>
<protein>
    <submittedName>
        <fullName evidence="1">HNH endonuclease</fullName>
    </submittedName>
</protein>
<dbReference type="Proteomes" id="UP000827631">
    <property type="component" value="Segment"/>
</dbReference>
<keyword evidence="1" id="KW-0378">Hydrolase</keyword>
<organism evidence="1 2">
    <name type="scientific">Klebsiella phage vB_KpnD_Opt-817</name>
    <dbReference type="NCBI Taxonomy" id="2902680"/>
    <lineage>
        <taxon>Viruses</taxon>
        <taxon>Duplodnaviria</taxon>
        <taxon>Heunggongvirae</taxon>
        <taxon>Uroviricota</taxon>
        <taxon>Caudoviricetes</taxon>
        <taxon>Drexlerviridae</taxon>
        <taxon>Webervirus</taxon>
        <taxon>Webervirus Opt817</taxon>
    </lineage>
</organism>
<reference evidence="1" key="1">
    <citation type="submission" date="2021-10" db="EMBL/GenBank/DDBJ databases">
        <authorList>
            <person name="Dunn M."/>
            <person name="Sharma R."/>
            <person name="Krugar J."/>
            <person name="Thurgood T."/>
            <person name="Grose J.H."/>
        </authorList>
    </citation>
    <scope>NUCLEOTIDE SEQUENCE</scope>
</reference>
<dbReference type="EMBL" id="OL539450">
    <property type="protein sequence ID" value="UGO52592.1"/>
    <property type="molecule type" value="Genomic_DNA"/>
</dbReference>